<evidence type="ECO:0000313" key="3">
    <source>
        <dbReference type="Proteomes" id="UP000812844"/>
    </source>
</evidence>
<proteinExistence type="predicted"/>
<evidence type="ECO:0000256" key="1">
    <source>
        <dbReference type="SAM" id="MobiDB-lite"/>
    </source>
</evidence>
<sequence length="170" mass="19135">MRITQYYPNPLFRDTGAKHSQSGNGTMRYQDNHLMLVSADSTGMQCPLRFTGIPLGETLVFRFLAYVPEESTGFRNGCLCTIGYGSWTTVASIGMEYRDHLGSTYTYAQEFTIPSGADNVQFLFNSPTVANQSVTFDAPLLMTKADYSAYLAMQDRPERVYWDLMPLTRS</sequence>
<keyword evidence="3" id="KW-1185">Reference proteome</keyword>
<protein>
    <submittedName>
        <fullName evidence="2">Uncharacterized protein</fullName>
    </submittedName>
</protein>
<feature type="region of interest" description="Disordered" evidence="1">
    <location>
        <begin position="1"/>
        <end position="24"/>
    </location>
</feature>
<dbReference type="Proteomes" id="UP000812844">
    <property type="component" value="Unassembled WGS sequence"/>
</dbReference>
<dbReference type="EMBL" id="JAHBBD010000001">
    <property type="protein sequence ID" value="MBW3081953.1"/>
    <property type="molecule type" value="Genomic_DNA"/>
</dbReference>
<organism evidence="2 3">
    <name type="scientific">Bifidobacterium phasiani</name>
    <dbReference type="NCBI Taxonomy" id="2834431"/>
    <lineage>
        <taxon>Bacteria</taxon>
        <taxon>Bacillati</taxon>
        <taxon>Actinomycetota</taxon>
        <taxon>Actinomycetes</taxon>
        <taxon>Bifidobacteriales</taxon>
        <taxon>Bifidobacteriaceae</taxon>
        <taxon>Bifidobacterium</taxon>
    </lineage>
</organism>
<accession>A0ABS6W648</accession>
<evidence type="ECO:0000313" key="2">
    <source>
        <dbReference type="EMBL" id="MBW3081953.1"/>
    </source>
</evidence>
<comment type="caution">
    <text evidence="2">The sequence shown here is derived from an EMBL/GenBank/DDBJ whole genome shotgun (WGS) entry which is preliminary data.</text>
</comment>
<dbReference type="RefSeq" id="WP_219079628.1">
    <property type="nucleotide sequence ID" value="NZ_JAHBBD010000001.1"/>
</dbReference>
<gene>
    <name evidence="2" type="ORF">KIH73_00905</name>
</gene>
<reference evidence="2 3" key="1">
    <citation type="submission" date="2021-05" db="EMBL/GenBank/DDBJ databases">
        <title>Phylogenetic classification of ten novel species belonging to the genus Bifidobacterium comprising B. colchicus sp. nov., B. abeli sp. nov., B. bicoloris sp. nov., B. guerezis sp. nov., B. rosaliae sp. nov., B. santillanensis sp. nov., B. argentati sp. nov., B. amazzoni sp. nov., B. pluviali sp. nov., and B. pinnaculum sp. nov.</title>
        <authorList>
            <person name="Lugli G.A."/>
            <person name="Ruiz Garcia L."/>
            <person name="Margolles A."/>
            <person name="Ventura M."/>
        </authorList>
    </citation>
    <scope>NUCLEOTIDE SEQUENCE [LARGE SCALE GENOMIC DNA]</scope>
    <source>
        <strain evidence="2 3">6T3</strain>
    </source>
</reference>
<name>A0ABS6W648_9BIFI</name>